<proteinExistence type="inferred from homology"/>
<dbReference type="FunFam" id="3.40.50.720:FF:000084">
    <property type="entry name" value="Short-chain dehydrogenase reductase"/>
    <property type="match status" value="1"/>
</dbReference>
<dbReference type="InterPro" id="IPR036291">
    <property type="entry name" value="NAD(P)-bd_dom_sf"/>
</dbReference>
<dbReference type="HOGENOM" id="CLU_010194_1_2_6"/>
<protein>
    <submittedName>
        <fullName evidence="3">Putative 3-oxoacyl-(Acyl-carrier-protein) reductase</fullName>
        <ecNumber evidence="3">1.1.1.100</ecNumber>
    </submittedName>
</protein>
<dbReference type="CDD" id="cd05233">
    <property type="entry name" value="SDR_c"/>
    <property type="match status" value="1"/>
</dbReference>
<dbReference type="PRINTS" id="PR00081">
    <property type="entry name" value="GDHRDH"/>
</dbReference>
<dbReference type="Gene3D" id="3.40.50.720">
    <property type="entry name" value="NAD(P)-binding Rossmann-like Domain"/>
    <property type="match status" value="1"/>
</dbReference>
<dbReference type="SMART" id="SM00822">
    <property type="entry name" value="PKS_KR"/>
    <property type="match status" value="1"/>
</dbReference>
<comment type="similarity">
    <text evidence="1">Belongs to the short-chain dehydrogenases/reductases (SDR) family.</text>
</comment>
<sequence length="261" mass="27710">MNINLKGKIALVTGSTAGIGLAIAQGMHKAGASVILNGRSEERLIQAVNKFDCLDRVFTVAADVGTKAGCELINKNFPDIDILVNNAGIFSPKPIFEISDDEWLNYFNINVLSGIRLARSYIPLMIGKRWGRVVFISSESALQIPVEMPHYGLTKTAQVAAARGFAQAATGTGVTVNSVLPGPTESEGVERFVRELITDPTLSMEEAGKRFIETARPASLLGRLATAEEVANAVLFLASPLASAITGTALRVDGGVIQSIL</sequence>
<dbReference type="AlphaFoldDB" id="A0A077NNA5"/>
<dbReference type="SUPFAM" id="SSF51735">
    <property type="entry name" value="NAD(P)-binding Rossmann-fold domains"/>
    <property type="match status" value="1"/>
</dbReference>
<organism evidence="3">
    <name type="scientific">Xenorhabdus bovienii str. feltiae Moldova</name>
    <dbReference type="NCBI Taxonomy" id="1398200"/>
    <lineage>
        <taxon>Bacteria</taxon>
        <taxon>Pseudomonadati</taxon>
        <taxon>Pseudomonadota</taxon>
        <taxon>Gammaproteobacteria</taxon>
        <taxon>Enterobacterales</taxon>
        <taxon>Morganellaceae</taxon>
        <taxon>Xenorhabdus</taxon>
    </lineage>
</organism>
<dbReference type="Proteomes" id="UP000028487">
    <property type="component" value="Unassembled WGS sequence"/>
</dbReference>
<dbReference type="PANTHER" id="PTHR42879">
    <property type="entry name" value="3-OXOACYL-(ACYL-CARRIER-PROTEIN) REDUCTASE"/>
    <property type="match status" value="1"/>
</dbReference>
<dbReference type="GO" id="GO:0004316">
    <property type="term" value="F:3-oxoacyl-[acyl-carrier-protein] reductase (NADPH) activity"/>
    <property type="evidence" value="ECO:0007669"/>
    <property type="project" value="UniProtKB-EC"/>
</dbReference>
<dbReference type="InterPro" id="IPR057326">
    <property type="entry name" value="KR_dom"/>
</dbReference>
<keyword evidence="3" id="KW-0560">Oxidoreductase</keyword>
<dbReference type="Pfam" id="PF13561">
    <property type="entry name" value="adh_short_C2"/>
    <property type="match status" value="1"/>
</dbReference>
<evidence type="ECO:0000256" key="1">
    <source>
        <dbReference type="ARBA" id="ARBA00006484"/>
    </source>
</evidence>
<dbReference type="EC" id="1.1.1.100" evidence="3"/>
<comment type="caution">
    <text evidence="3">The sequence shown here is derived from an EMBL/GenBank/DDBJ whole genome shotgun (WGS) entry which is preliminary data.</text>
</comment>
<dbReference type="InterPro" id="IPR050259">
    <property type="entry name" value="SDR"/>
</dbReference>
<dbReference type="PRINTS" id="PR00080">
    <property type="entry name" value="SDRFAMILY"/>
</dbReference>
<dbReference type="EMBL" id="CBSV010000031">
    <property type="protein sequence ID" value="CDG99908.1"/>
    <property type="molecule type" value="Genomic_DNA"/>
</dbReference>
<dbReference type="InterPro" id="IPR002347">
    <property type="entry name" value="SDR_fam"/>
</dbReference>
<evidence type="ECO:0000313" key="3">
    <source>
        <dbReference type="EMBL" id="CDG99908.1"/>
    </source>
</evidence>
<name>A0A077NNA5_XENBV</name>
<gene>
    <name evidence="3" type="ORF">XBFM1_1260057</name>
</gene>
<dbReference type="RefSeq" id="WP_038195394.1">
    <property type="nucleotide sequence ID" value="NZ_CAWLWD010000114.1"/>
</dbReference>
<reference evidence="3" key="1">
    <citation type="submission" date="2013-07" db="EMBL/GenBank/DDBJ databases">
        <title>Sub-species coevolution in mutualistic symbiosis.</title>
        <authorList>
            <person name="Murfin K."/>
            <person name="Klassen J."/>
            <person name="Lee M."/>
            <person name="Forst S."/>
            <person name="Stock P."/>
            <person name="Goodrich-Blair H."/>
        </authorList>
    </citation>
    <scope>NUCLEOTIDE SEQUENCE [LARGE SCALE GENOMIC DNA]</scope>
    <source>
        <strain evidence="3">Feltiae Moldova</strain>
    </source>
</reference>
<evidence type="ECO:0000259" key="2">
    <source>
        <dbReference type="SMART" id="SM00822"/>
    </source>
</evidence>
<accession>A0A077NNA5</accession>
<feature type="domain" description="Ketoreductase" evidence="2">
    <location>
        <begin position="8"/>
        <end position="186"/>
    </location>
</feature>